<evidence type="ECO:0000313" key="1">
    <source>
        <dbReference type="EMBL" id="MBD3844252.1"/>
    </source>
</evidence>
<sequence length="245" mass="27194">MANEVIEAVLSELESVGIKGRVEVGGKHHCVLWSAPNGPQEKTVCASTPGDVRAVLNQRAYIRRKLREYGLLGASEPEEPVISGSASVALREGVARCTSLDIAKDFDKEHKNVLRAIDQVRRDIGPEFDRLNFEPISYIDEKGRSYRAFSLTRDGFVMVCMGFTGPAAAAWKARYIEAFNAMEAELARLSVPANEDVRVAQIKGDLDALTDLVLSLPAPRQIKRGPWVNPVHVFRQRRAERRARA</sequence>
<accession>A0A927E527</accession>
<comment type="caution">
    <text evidence="1">The sequence shown here is derived from an EMBL/GenBank/DDBJ whole genome shotgun (WGS) entry which is preliminary data.</text>
</comment>
<dbReference type="Pfam" id="PF09669">
    <property type="entry name" value="Phage_pRha"/>
    <property type="match status" value="1"/>
</dbReference>
<reference evidence="1" key="1">
    <citation type="submission" date="2020-09" db="EMBL/GenBank/DDBJ databases">
        <title>Bosea spartocytisi sp. nov. a root nodule endophyte of Spartocytisus supranubius in the high mountain ecosystem fo the Teide National Park (Canary Islands, Spain).</title>
        <authorList>
            <person name="Pulido-Suarez L."/>
            <person name="Peix A."/>
            <person name="Igual J.M."/>
            <person name="Socas-Perez N."/>
            <person name="Velazquez E."/>
            <person name="Flores-Felix J.D."/>
            <person name="Leon-Barrios M."/>
        </authorList>
    </citation>
    <scope>NUCLEOTIDE SEQUENCE</scope>
    <source>
        <strain evidence="1">SSUT16</strain>
    </source>
</reference>
<dbReference type="NCBIfam" id="TIGR02681">
    <property type="entry name" value="phage_pRha"/>
    <property type="match status" value="1"/>
</dbReference>
<dbReference type="RefSeq" id="WP_191123069.1">
    <property type="nucleotide sequence ID" value="NZ_JACXWY010000001.1"/>
</dbReference>
<keyword evidence="2" id="KW-1185">Reference proteome</keyword>
<dbReference type="AlphaFoldDB" id="A0A927E527"/>
<dbReference type="InterPro" id="IPR014054">
    <property type="entry name" value="Phage_regulatory_Rha"/>
</dbReference>
<organism evidence="1 2">
    <name type="scientific">Bosea spartocytisi</name>
    <dbReference type="NCBI Taxonomy" id="2773451"/>
    <lineage>
        <taxon>Bacteria</taxon>
        <taxon>Pseudomonadati</taxon>
        <taxon>Pseudomonadota</taxon>
        <taxon>Alphaproteobacteria</taxon>
        <taxon>Hyphomicrobiales</taxon>
        <taxon>Boseaceae</taxon>
        <taxon>Bosea</taxon>
    </lineage>
</organism>
<name>A0A927E527_9HYPH</name>
<gene>
    <name evidence="1" type="ORF">IED13_00980</name>
</gene>
<protein>
    <submittedName>
        <fullName evidence="1">Rha family transcriptional regulator</fullName>
    </submittedName>
</protein>
<evidence type="ECO:0000313" key="2">
    <source>
        <dbReference type="Proteomes" id="UP000619295"/>
    </source>
</evidence>
<dbReference type="EMBL" id="JACXWY010000001">
    <property type="protein sequence ID" value="MBD3844252.1"/>
    <property type="molecule type" value="Genomic_DNA"/>
</dbReference>
<dbReference type="Proteomes" id="UP000619295">
    <property type="component" value="Unassembled WGS sequence"/>
</dbReference>
<proteinExistence type="predicted"/>